<dbReference type="EMBL" id="CP028858">
    <property type="protein sequence ID" value="AWB26936.1"/>
    <property type="molecule type" value="Genomic_DNA"/>
</dbReference>
<keyword evidence="3" id="KW-1185">Reference proteome</keyword>
<dbReference type="Proteomes" id="UP000244727">
    <property type="component" value="Chromosome"/>
</dbReference>
<evidence type="ECO:0000313" key="3">
    <source>
        <dbReference type="Proteomes" id="UP000244727"/>
    </source>
</evidence>
<gene>
    <name evidence="2" type="ORF">HARCEL1_04025</name>
</gene>
<sequence length="171" mass="19323">MRVAREPDVSGVADPYAHVERCDHLTDEGRCRLAARAPDADREFTRRLRERDYRCPYGDPATDGSWQDCPELTHVERADACARCGLDEVRDGLGEDRPLLETHHLVYPDGDGPAHEIAVTLCRWCHATVHDSWGAIADDVAPDPEAIAEREHRVGRQQREADFETAAERRE</sequence>
<feature type="region of interest" description="Disordered" evidence="1">
    <location>
        <begin position="149"/>
        <end position="171"/>
    </location>
</feature>
<dbReference type="Pfam" id="PF23382">
    <property type="entry name" value="DUF7097"/>
    <property type="match status" value="1"/>
</dbReference>
<proteinExistence type="predicted"/>
<name>A0A2R4WZG6_9EURY</name>
<protein>
    <submittedName>
        <fullName evidence="2">Uncharacterized protein</fullName>
    </submittedName>
</protein>
<evidence type="ECO:0000313" key="2">
    <source>
        <dbReference type="EMBL" id="AWB26936.1"/>
    </source>
</evidence>
<evidence type="ECO:0000256" key="1">
    <source>
        <dbReference type="SAM" id="MobiDB-lite"/>
    </source>
</evidence>
<dbReference type="AlphaFoldDB" id="A0A2R4WZG6"/>
<dbReference type="InterPro" id="IPR055523">
    <property type="entry name" value="DUF7097"/>
</dbReference>
<organism evidence="2 3">
    <name type="scientific">Halococcoides cellulosivorans</name>
    <dbReference type="NCBI Taxonomy" id="1679096"/>
    <lineage>
        <taxon>Archaea</taxon>
        <taxon>Methanobacteriati</taxon>
        <taxon>Methanobacteriota</taxon>
        <taxon>Stenosarchaea group</taxon>
        <taxon>Halobacteria</taxon>
        <taxon>Halobacteriales</taxon>
        <taxon>Haloarculaceae</taxon>
        <taxon>Halococcoides</taxon>
    </lineage>
</organism>
<reference evidence="2 3" key="1">
    <citation type="submission" date="2018-04" db="EMBL/GenBank/DDBJ databases">
        <title>Halococcoides cellulosivorans gen. nov., sp. nov., an extremely halophilic cellulose-utilizing haloarchaeon from hypersaline lakes.</title>
        <authorList>
            <person name="Sorokin D.Y."/>
            <person name="Toshchakov S.V."/>
            <person name="Samarov N.I."/>
            <person name="Korzhenkov A."/>
            <person name="Kublanov I.V."/>
        </authorList>
    </citation>
    <scope>NUCLEOTIDE SEQUENCE [LARGE SCALE GENOMIC DNA]</scope>
    <source>
        <strain evidence="2 3">HArcel1</strain>
    </source>
</reference>
<dbReference type="KEGG" id="harc:HARCEL1_04025"/>
<accession>A0A2R4WZG6</accession>